<dbReference type="EC" id="4.1.2.13" evidence="1"/>
<protein>
    <submittedName>
        <fullName evidence="1">Fructose-bisphosphate aldolase class 1</fullName>
        <ecNumber evidence="1">4.1.2.13</ecNumber>
    </submittedName>
</protein>
<proteinExistence type="predicted"/>
<dbReference type="Proteomes" id="UP000339249">
    <property type="component" value="Unassembled WGS sequence"/>
</dbReference>
<organism evidence="1 2">
    <name type="scientific">Raoultella terrigena</name>
    <name type="common">Klebsiella terrigena</name>
    <dbReference type="NCBI Taxonomy" id="577"/>
    <lineage>
        <taxon>Bacteria</taxon>
        <taxon>Pseudomonadati</taxon>
        <taxon>Pseudomonadota</taxon>
        <taxon>Gammaproteobacteria</taxon>
        <taxon>Enterobacterales</taxon>
        <taxon>Enterobacteriaceae</taxon>
        <taxon>Klebsiella/Raoultella group</taxon>
        <taxon>Raoultella</taxon>
    </lineage>
</organism>
<dbReference type="InterPro" id="IPR013785">
    <property type="entry name" value="Aldolase_TIM"/>
</dbReference>
<dbReference type="GO" id="GO:0004332">
    <property type="term" value="F:fructose-bisphosphate aldolase activity"/>
    <property type="evidence" value="ECO:0007669"/>
    <property type="project" value="UniProtKB-EC"/>
</dbReference>
<dbReference type="AlphaFoldDB" id="A0A4U9CYK4"/>
<name>A0A4U9CYK4_RAOTE</name>
<sequence length="50" mass="5316">MPVRTAVINKRAGGMGLILGRKAFKKSMADGVKLINAVQDVYLDGKVTIA</sequence>
<reference evidence="1 2" key="1">
    <citation type="submission" date="2019-04" db="EMBL/GenBank/DDBJ databases">
        <authorList>
            <consortium name="Pathogen Informatics"/>
        </authorList>
    </citation>
    <scope>NUCLEOTIDE SEQUENCE [LARGE SCALE GENOMIC DNA]</scope>
    <source>
        <strain evidence="1 2">NCTC9185</strain>
    </source>
</reference>
<dbReference type="Gene3D" id="3.20.20.70">
    <property type="entry name" value="Aldolase class I"/>
    <property type="match status" value="1"/>
</dbReference>
<dbReference type="EMBL" id="CABDVU010000001">
    <property type="protein sequence ID" value="VTN10317.1"/>
    <property type="molecule type" value="Genomic_DNA"/>
</dbReference>
<evidence type="ECO:0000313" key="1">
    <source>
        <dbReference type="EMBL" id="VTN10317.1"/>
    </source>
</evidence>
<dbReference type="SUPFAM" id="SSF51569">
    <property type="entry name" value="Aldolase"/>
    <property type="match status" value="1"/>
</dbReference>
<accession>A0A4U9CYK4</accession>
<evidence type="ECO:0000313" key="2">
    <source>
        <dbReference type="Proteomes" id="UP000339249"/>
    </source>
</evidence>
<gene>
    <name evidence="1" type="primary">fbaB_1</name>
    <name evidence="1" type="ORF">NCTC9185_02237</name>
</gene>
<keyword evidence="1" id="KW-0456">Lyase</keyword>